<evidence type="ECO:0000313" key="2">
    <source>
        <dbReference type="EMBL" id="KAK0708424.1"/>
    </source>
</evidence>
<dbReference type="Proteomes" id="UP001172102">
    <property type="component" value="Unassembled WGS sequence"/>
</dbReference>
<evidence type="ECO:0000256" key="1">
    <source>
        <dbReference type="SAM" id="Phobius"/>
    </source>
</evidence>
<accession>A0AA40DLS1</accession>
<name>A0AA40DLS1_9PEZI</name>
<sequence>MPPSQAQQLGLNLAPRMFQCTYPVQHGQRRQPDLCIPQLSLFILITMQGLRKRALSGLKHITFAPAPYEHELISVPSPGAPLMRATQPLSQMLESFTDGAHAPPALRLVKLRILHPTLDKLTGPHTINAPHDEVTRLWELFDLDPTTLHLLTKGIQGFNQHRPLAWDQTAKAVYFMASSFTYSIIWTYTVATRSTSGVVIVRHKDIADRDFEQFCDVLATQSNIATHPLCPSLALTVQTMDAVYRGTLECQGQVASVEVVTGFSPFNAPSSGTPPWGSGAALSSELGVVPPGAPGSSGNSKIEAPTSQSLDKITVASRNIGAVLVHLEDDARQLRALQRATDSLCRAGFANMPSCSGEATEVLSAIQALRQQMDSWEVRVDYLRERAKNQLAVLFNLIARYDAAAGIAVSRAAKKDSSSMKAIAVMTMAFLPATFLAALFAMPSLPSVVQEQFWIYWAVAIPATALVFAVVGFISGEREEGVAWYSRLGLK</sequence>
<comment type="caution">
    <text evidence="2">The sequence shown here is derived from an EMBL/GenBank/DDBJ whole genome shotgun (WGS) entry which is preliminary data.</text>
</comment>
<dbReference type="AlphaFoldDB" id="A0AA40DLS1"/>
<keyword evidence="1" id="KW-0472">Membrane</keyword>
<dbReference type="Gene3D" id="1.20.58.340">
    <property type="entry name" value="Magnesium transport protein CorA, transmembrane region"/>
    <property type="match status" value="1"/>
</dbReference>
<proteinExistence type="predicted"/>
<evidence type="ECO:0000313" key="3">
    <source>
        <dbReference type="Proteomes" id="UP001172102"/>
    </source>
</evidence>
<keyword evidence="1" id="KW-1133">Transmembrane helix</keyword>
<dbReference type="EMBL" id="JAUKUA010000006">
    <property type="protein sequence ID" value="KAK0708424.1"/>
    <property type="molecule type" value="Genomic_DNA"/>
</dbReference>
<reference evidence="2" key="1">
    <citation type="submission" date="2023-06" db="EMBL/GenBank/DDBJ databases">
        <title>Genome-scale phylogeny and comparative genomics of the fungal order Sordariales.</title>
        <authorList>
            <consortium name="Lawrence Berkeley National Laboratory"/>
            <person name="Hensen N."/>
            <person name="Bonometti L."/>
            <person name="Westerberg I."/>
            <person name="Brannstrom I.O."/>
            <person name="Guillou S."/>
            <person name="Cros-Aarteil S."/>
            <person name="Calhoun S."/>
            <person name="Haridas S."/>
            <person name="Kuo A."/>
            <person name="Mondo S."/>
            <person name="Pangilinan J."/>
            <person name="Riley R."/>
            <person name="Labutti K."/>
            <person name="Andreopoulos B."/>
            <person name="Lipzen A."/>
            <person name="Chen C."/>
            <person name="Yanf M."/>
            <person name="Daum C."/>
            <person name="Ng V."/>
            <person name="Clum A."/>
            <person name="Steindorff A."/>
            <person name="Ohm R."/>
            <person name="Martin F."/>
            <person name="Silar P."/>
            <person name="Natvig D."/>
            <person name="Lalanne C."/>
            <person name="Gautier V."/>
            <person name="Ament-Velasquez S.L."/>
            <person name="Kruys A."/>
            <person name="Hutchinson M.I."/>
            <person name="Powell A.J."/>
            <person name="Barry K."/>
            <person name="Miller A.N."/>
            <person name="Grigoriev I.V."/>
            <person name="Debuchy R."/>
            <person name="Gladieux P."/>
            <person name="Thoren M.H."/>
            <person name="Johannesson H."/>
        </authorList>
    </citation>
    <scope>NUCLEOTIDE SEQUENCE</scope>
    <source>
        <strain evidence="2">SMH4607-1</strain>
    </source>
</reference>
<keyword evidence="3" id="KW-1185">Reference proteome</keyword>
<organism evidence="2 3">
    <name type="scientific">Lasiosphaeris hirsuta</name>
    <dbReference type="NCBI Taxonomy" id="260670"/>
    <lineage>
        <taxon>Eukaryota</taxon>
        <taxon>Fungi</taxon>
        <taxon>Dikarya</taxon>
        <taxon>Ascomycota</taxon>
        <taxon>Pezizomycotina</taxon>
        <taxon>Sordariomycetes</taxon>
        <taxon>Sordariomycetidae</taxon>
        <taxon>Sordariales</taxon>
        <taxon>Lasiosphaeriaceae</taxon>
        <taxon>Lasiosphaeris</taxon>
    </lineage>
</organism>
<feature type="transmembrane region" description="Helical" evidence="1">
    <location>
        <begin position="454"/>
        <end position="474"/>
    </location>
</feature>
<protein>
    <submittedName>
        <fullName evidence="2">Uncharacterized protein</fullName>
    </submittedName>
</protein>
<gene>
    <name evidence="2" type="ORF">B0H67DRAFT_556910</name>
</gene>
<feature type="transmembrane region" description="Helical" evidence="1">
    <location>
        <begin position="422"/>
        <end position="442"/>
    </location>
</feature>
<keyword evidence="1" id="KW-0812">Transmembrane</keyword>